<evidence type="ECO:0000259" key="1">
    <source>
        <dbReference type="Pfam" id="PF13006"/>
    </source>
</evidence>
<sequence length="112" mass="12547">MRLLEALSLTQDMAAYPHALKGLGELFDPGIVRQAFETAGISSTRKRRLPLGSLVWGIISMAQFRRRSAWDMVNHMDVMLLGKRPLVTPSAVIQGHQRMGSKALREIFTLTQ</sequence>
<proteinExistence type="predicted"/>
<name>A0ABT2ECG9_9GAMM</name>
<keyword evidence="3" id="KW-1185">Reference proteome</keyword>
<reference evidence="2" key="1">
    <citation type="submission" date="2021-11" db="EMBL/GenBank/DDBJ databases">
        <title>Halomonas sp., isolated from a coastal aquaculture zone in Dongshan Bay.</title>
        <authorList>
            <person name="Lin W."/>
        </authorList>
    </citation>
    <scope>NUCLEOTIDE SEQUENCE</scope>
    <source>
        <strain evidence="2">Yzlin-01</strain>
    </source>
</reference>
<feature type="domain" description="Transposase IS4 N-terminal" evidence="1">
    <location>
        <begin position="18"/>
        <end position="109"/>
    </location>
</feature>
<dbReference type="EMBL" id="JAJISC010000003">
    <property type="protein sequence ID" value="MCS2609240.1"/>
    <property type="molecule type" value="Genomic_DNA"/>
</dbReference>
<dbReference type="InterPro" id="IPR024473">
    <property type="entry name" value="Transposases_IS4_N"/>
</dbReference>
<evidence type="ECO:0000313" key="3">
    <source>
        <dbReference type="Proteomes" id="UP001165542"/>
    </source>
</evidence>
<protein>
    <submittedName>
        <fullName evidence="2">Transposase domain-containing protein</fullName>
    </submittedName>
</protein>
<organism evidence="2 3">
    <name type="scientific">Halomonas dongshanensis</name>
    <dbReference type="NCBI Taxonomy" id="2890835"/>
    <lineage>
        <taxon>Bacteria</taxon>
        <taxon>Pseudomonadati</taxon>
        <taxon>Pseudomonadota</taxon>
        <taxon>Gammaproteobacteria</taxon>
        <taxon>Oceanospirillales</taxon>
        <taxon>Halomonadaceae</taxon>
        <taxon>Halomonas</taxon>
    </lineage>
</organism>
<comment type="caution">
    <text evidence="2">The sequence shown here is derived from an EMBL/GenBank/DDBJ whole genome shotgun (WGS) entry which is preliminary data.</text>
</comment>
<dbReference type="RefSeq" id="WP_259035746.1">
    <property type="nucleotide sequence ID" value="NZ_JAJISC010000003.1"/>
</dbReference>
<evidence type="ECO:0000313" key="2">
    <source>
        <dbReference type="EMBL" id="MCS2609240.1"/>
    </source>
</evidence>
<dbReference type="Proteomes" id="UP001165542">
    <property type="component" value="Unassembled WGS sequence"/>
</dbReference>
<accession>A0ABT2ECG9</accession>
<gene>
    <name evidence="2" type="ORF">LLY24_07910</name>
</gene>
<dbReference type="Pfam" id="PF13006">
    <property type="entry name" value="Nterm_IS4"/>
    <property type="match status" value="1"/>
</dbReference>